<name>A0AAD6ZKW4_9AGAR</name>
<feature type="region of interest" description="Disordered" evidence="1">
    <location>
        <begin position="1"/>
        <end position="25"/>
    </location>
</feature>
<evidence type="ECO:0000313" key="2">
    <source>
        <dbReference type="EMBL" id="KAJ7327466.1"/>
    </source>
</evidence>
<feature type="compositionally biased region" description="Acidic residues" evidence="1">
    <location>
        <begin position="241"/>
        <end position="271"/>
    </location>
</feature>
<evidence type="ECO:0000256" key="1">
    <source>
        <dbReference type="SAM" id="MobiDB-lite"/>
    </source>
</evidence>
<proteinExistence type="predicted"/>
<feature type="region of interest" description="Disordered" evidence="1">
    <location>
        <begin position="312"/>
        <end position="334"/>
    </location>
</feature>
<feature type="region of interest" description="Disordered" evidence="1">
    <location>
        <begin position="239"/>
        <end position="283"/>
    </location>
</feature>
<feature type="compositionally biased region" description="Basic and acidic residues" evidence="1">
    <location>
        <begin position="314"/>
        <end position="333"/>
    </location>
</feature>
<gene>
    <name evidence="2" type="ORF">DFH08DRAFT_1084684</name>
</gene>
<dbReference type="EMBL" id="JARIHO010000041">
    <property type="protein sequence ID" value="KAJ7327466.1"/>
    <property type="molecule type" value="Genomic_DNA"/>
</dbReference>
<feature type="region of interest" description="Disordered" evidence="1">
    <location>
        <begin position="89"/>
        <end position="116"/>
    </location>
</feature>
<sequence>MKRIMTLCAAPPPSEPTPSRAAQRRQRVLELEDEHRSRLEDAQALKLTDEQRLSLFLSFWSVKLEWSDLNGMRSVRWCCNSSRPASPPLSSAAPLTCTRKPISTPARGTQSTRPHSRFRRTPMCTLKAFALLTKAHLVSFGKDNIISSAPTPTLTYTSTLSLPTPPGMPPTVWSVSSLPAPVRMSPASGGKQVEREGEGAESLKRLFPFSLSSASSASAPQTTTPCPMRVSLPQLVSVDGDAPEEDDEDAWVDADDDDYDDDEGGGEDEEYQDHAEDGDGELPTPVPWRSELLAPHTLPVLSVDGHVCAPPTYHESEGGRSCRRGTGEGEGRRAGGRAAEAVTTTSLTTATYGTTRRLLSRCPRLSLSRNTVPILIRSLVTTAHDPYLLSLLYLSSLSFGI</sequence>
<keyword evidence="3" id="KW-1185">Reference proteome</keyword>
<evidence type="ECO:0000313" key="3">
    <source>
        <dbReference type="Proteomes" id="UP001218218"/>
    </source>
</evidence>
<protein>
    <submittedName>
        <fullName evidence="2">Uncharacterized protein</fullName>
    </submittedName>
</protein>
<comment type="caution">
    <text evidence="2">The sequence shown here is derived from an EMBL/GenBank/DDBJ whole genome shotgun (WGS) entry which is preliminary data.</text>
</comment>
<organism evidence="2 3">
    <name type="scientific">Mycena albidolilacea</name>
    <dbReference type="NCBI Taxonomy" id="1033008"/>
    <lineage>
        <taxon>Eukaryota</taxon>
        <taxon>Fungi</taxon>
        <taxon>Dikarya</taxon>
        <taxon>Basidiomycota</taxon>
        <taxon>Agaricomycotina</taxon>
        <taxon>Agaricomycetes</taxon>
        <taxon>Agaricomycetidae</taxon>
        <taxon>Agaricales</taxon>
        <taxon>Marasmiineae</taxon>
        <taxon>Mycenaceae</taxon>
        <taxon>Mycena</taxon>
    </lineage>
</organism>
<dbReference type="AlphaFoldDB" id="A0AAD6ZKW4"/>
<dbReference type="Proteomes" id="UP001218218">
    <property type="component" value="Unassembled WGS sequence"/>
</dbReference>
<reference evidence="2" key="1">
    <citation type="submission" date="2023-03" db="EMBL/GenBank/DDBJ databases">
        <title>Massive genome expansion in bonnet fungi (Mycena s.s.) driven by repeated elements and novel gene families across ecological guilds.</title>
        <authorList>
            <consortium name="Lawrence Berkeley National Laboratory"/>
            <person name="Harder C.B."/>
            <person name="Miyauchi S."/>
            <person name="Viragh M."/>
            <person name="Kuo A."/>
            <person name="Thoen E."/>
            <person name="Andreopoulos B."/>
            <person name="Lu D."/>
            <person name="Skrede I."/>
            <person name="Drula E."/>
            <person name="Henrissat B."/>
            <person name="Morin E."/>
            <person name="Kohler A."/>
            <person name="Barry K."/>
            <person name="LaButti K."/>
            <person name="Morin E."/>
            <person name="Salamov A."/>
            <person name="Lipzen A."/>
            <person name="Mereny Z."/>
            <person name="Hegedus B."/>
            <person name="Baldrian P."/>
            <person name="Stursova M."/>
            <person name="Weitz H."/>
            <person name="Taylor A."/>
            <person name="Grigoriev I.V."/>
            <person name="Nagy L.G."/>
            <person name="Martin F."/>
            <person name="Kauserud H."/>
        </authorList>
    </citation>
    <scope>NUCLEOTIDE SEQUENCE</scope>
    <source>
        <strain evidence="2">CBHHK002</strain>
    </source>
</reference>
<accession>A0AAD6ZKW4</accession>